<evidence type="ECO:0000313" key="1">
    <source>
        <dbReference type="EMBL" id="KKR42359.1"/>
    </source>
</evidence>
<dbReference type="AlphaFoldDB" id="A0A0G0QPK7"/>
<protein>
    <submittedName>
        <fullName evidence="1">Uncharacterized protein</fullName>
    </submittedName>
</protein>
<sequence>MDFIKRHWKKLLLICVSPFVLIFFIFGISQFAPEKPPADFLIVRNMFDLNQTIAFSQFRSCQGHRSMSQSTKEPDSSMAHYIMTNAKFKTESQGQVKVFAPFDGYITNSLNFQGFSFVPKSSRLPWWPFNQFRINLAHVKALPQYNGTVAVKAGDLVGFDDPNEFYPDATNISLDVRIGVMALPPENKANNGEPLKNMYSMFLYMSDEVFAEYKAAIPGLESREDFIIPLSYRAANPCKFQGNGPYFDYSQIDFQDPKYSGYVYMGTYDRMKNAGKKEQNTN</sequence>
<dbReference type="Proteomes" id="UP000034881">
    <property type="component" value="Unassembled WGS sequence"/>
</dbReference>
<comment type="caution">
    <text evidence="1">The sequence shown here is derived from an EMBL/GenBank/DDBJ whole genome shotgun (WGS) entry which is preliminary data.</text>
</comment>
<evidence type="ECO:0000313" key="2">
    <source>
        <dbReference type="Proteomes" id="UP000034881"/>
    </source>
</evidence>
<accession>A0A0G0QPK7</accession>
<gene>
    <name evidence="1" type="ORF">UT77_C0002G0012</name>
</gene>
<reference evidence="1 2" key="1">
    <citation type="journal article" date="2015" name="Nature">
        <title>rRNA introns, odd ribosomes, and small enigmatic genomes across a large radiation of phyla.</title>
        <authorList>
            <person name="Brown C.T."/>
            <person name="Hug L.A."/>
            <person name="Thomas B.C."/>
            <person name="Sharon I."/>
            <person name="Castelle C.J."/>
            <person name="Singh A."/>
            <person name="Wilkins M.J."/>
            <person name="Williams K.H."/>
            <person name="Banfield J.F."/>
        </authorList>
    </citation>
    <scope>NUCLEOTIDE SEQUENCE [LARGE SCALE GENOMIC DNA]</scope>
</reference>
<organism evidence="1 2">
    <name type="scientific">Candidatus Daviesbacteria bacterium GW2011_GWC2_40_12</name>
    <dbReference type="NCBI Taxonomy" id="1618431"/>
    <lineage>
        <taxon>Bacteria</taxon>
        <taxon>Candidatus Daviesiibacteriota</taxon>
    </lineage>
</organism>
<name>A0A0G0QPK7_9BACT</name>
<dbReference type="EMBL" id="LBYB01000002">
    <property type="protein sequence ID" value="KKR42359.1"/>
    <property type="molecule type" value="Genomic_DNA"/>
</dbReference>
<proteinExistence type="predicted"/>